<reference evidence="2 3" key="1">
    <citation type="submission" date="2018-11" db="EMBL/GenBank/DDBJ databases">
        <title>Rhizobium chutanense sp. nov., isolated from root nodules of Phaseolus vulgaris in China.</title>
        <authorList>
            <person name="Huo Y."/>
        </authorList>
    </citation>
    <scope>NUCLEOTIDE SEQUENCE [LARGE SCALE GENOMIC DNA]</scope>
    <source>
        <strain evidence="2 3">C16</strain>
    </source>
</reference>
<accession>A0A432P2U7</accession>
<sequence length="907" mass="98575">MILEPEYFNTGIMKKMDVLVQDGIGPVLARMLKDRVGPNWLQQLNEQLKLDRNPIQIIDGRPTWDFNQILHAVQFYGRRSALVDARQEKELALTLKGLRNGISHAGYENIHQVASNESTLEFMRAGKDLLQRFGAVAQARIIATAIHEYEEEMKKTKADPPENSTREHDASPKEPPKQESAKDETSEATKGPETEHADTASAFEEASEKAQNDAPTSSSEHRARESIILPKPKAGVLWFPIIGDGKDDDFGYFSVTRNEIPQPNVLVILPGLPDPLKPVVQQIVNDTRATEAHDLLCTWTTRFRSGGTFVGPSFGLAAAFADRSARYGLRRELEDMTIIATGTIIPNKGGAVDAISGLYQKMALIETSPHSRDLNNILFLFPAANLDGAEERTRLKLNEWNGVGSRVKWRAVKHIDDLNDLLGSGESEAVNDPAVAVVINEADLIAPVAEAQVAKPSDPTPPDAVPAAPAPQRRSRLLLPMLGVPIGLAALGAVVGIVMIFDRPRIDPVQLQQSDLRIQNLVDAAAAADRAPTSKDLCEALGTASEATTEFDKSRLTPEASKAAAQWTWCHNQFAASDGRLSQVEQLAFDVNAGDDTKTLALAQATQAVSPFDMSRAQSDLMKRALATGNIAIAQAAASRDRISAVSAIWQRVKNGDEQSQPDLERGLRDLTDADMKIASTAESGAIADAKSFLDKRYQQASRLAAFKAAGTHFSPEGDYLSTKAYIDAYDALSAEDKSRLSVDGKSRNSGIQQARDRLAASAKRLSIVTNAFRTVSDEEARGNLRFADLQALVNSVANLTDFDESAMSPEAKDAFRKANDAPAILAESGKRISIATNLAFEVKIKNFKLNSNQYDALQSSIEALQPLDIDRLSKTDRAMLVDACKASPSLAPGMVAPEYNLACNKL</sequence>
<evidence type="ECO:0008006" key="4">
    <source>
        <dbReference type="Google" id="ProtNLM"/>
    </source>
</evidence>
<feature type="region of interest" description="Disordered" evidence="1">
    <location>
        <begin position="152"/>
        <end position="226"/>
    </location>
</feature>
<dbReference type="OrthoDB" id="10021282at2"/>
<dbReference type="EMBL" id="RJTJ01000009">
    <property type="protein sequence ID" value="RUM06400.1"/>
    <property type="molecule type" value="Genomic_DNA"/>
</dbReference>
<dbReference type="RefSeq" id="WP_126909135.1">
    <property type="nucleotide sequence ID" value="NZ_ML133756.1"/>
</dbReference>
<dbReference type="AlphaFoldDB" id="A0A432P2U7"/>
<evidence type="ECO:0000313" key="2">
    <source>
        <dbReference type="EMBL" id="RUM06400.1"/>
    </source>
</evidence>
<proteinExistence type="predicted"/>
<evidence type="ECO:0000313" key="3">
    <source>
        <dbReference type="Proteomes" id="UP000278081"/>
    </source>
</evidence>
<protein>
    <recommendedName>
        <fullName evidence="4">Swt1-like HEPN domain-containing protein</fullName>
    </recommendedName>
</protein>
<organism evidence="2 3">
    <name type="scientific">Rhizobium chutanense</name>
    <dbReference type="NCBI Taxonomy" id="2035448"/>
    <lineage>
        <taxon>Bacteria</taxon>
        <taxon>Pseudomonadati</taxon>
        <taxon>Pseudomonadota</taxon>
        <taxon>Alphaproteobacteria</taxon>
        <taxon>Hyphomicrobiales</taxon>
        <taxon>Rhizobiaceae</taxon>
        <taxon>Rhizobium/Agrobacterium group</taxon>
        <taxon>Rhizobium</taxon>
    </lineage>
</organism>
<gene>
    <name evidence="2" type="ORF">EFR84_12280</name>
</gene>
<name>A0A432P2U7_9HYPH</name>
<dbReference type="Proteomes" id="UP000278081">
    <property type="component" value="Unassembled WGS sequence"/>
</dbReference>
<feature type="compositionally biased region" description="Basic and acidic residues" evidence="1">
    <location>
        <begin position="152"/>
        <end position="198"/>
    </location>
</feature>
<evidence type="ECO:0000256" key="1">
    <source>
        <dbReference type="SAM" id="MobiDB-lite"/>
    </source>
</evidence>
<comment type="caution">
    <text evidence="2">The sequence shown here is derived from an EMBL/GenBank/DDBJ whole genome shotgun (WGS) entry which is preliminary data.</text>
</comment>